<gene>
    <name evidence="1" type="ORF">PENSOL_c013G04288</name>
</gene>
<accession>A0A1V6R7F1</accession>
<keyword evidence="2" id="KW-1185">Reference proteome</keyword>
<dbReference type="EMBL" id="MDYO01000013">
    <property type="protein sequence ID" value="OQD97132.1"/>
    <property type="molecule type" value="Genomic_DNA"/>
</dbReference>
<sequence>MVEGLTRYHTTPPSDVIIVHDRQSLNDLVKVYPDTILHAENGGYYLKDMVDEVVAITADDLCTELDAAFASIDADVVATPVASAMPLFELHELPRVLHEQPESLYLECDDAWIFEMVWEGLEGNVGEGHMSEKSSYPGSWVGPKGTDKKLALWALVDIALWRTELAHTVRSAM</sequence>
<dbReference type="Proteomes" id="UP000191612">
    <property type="component" value="Unassembled WGS sequence"/>
</dbReference>
<reference evidence="2" key="1">
    <citation type="journal article" date="2017" name="Nat. Microbiol.">
        <title>Global analysis of biosynthetic gene clusters reveals vast potential of secondary metabolite production in Penicillium species.</title>
        <authorList>
            <person name="Nielsen J.C."/>
            <person name="Grijseels S."/>
            <person name="Prigent S."/>
            <person name="Ji B."/>
            <person name="Dainat J."/>
            <person name="Nielsen K.F."/>
            <person name="Frisvad J.C."/>
            <person name="Workman M."/>
            <person name="Nielsen J."/>
        </authorList>
    </citation>
    <scope>NUCLEOTIDE SEQUENCE [LARGE SCALE GENOMIC DNA]</scope>
    <source>
        <strain evidence="2">IBT 29525</strain>
    </source>
</reference>
<organism evidence="1 2">
    <name type="scientific">Penicillium solitum</name>
    <dbReference type="NCBI Taxonomy" id="60172"/>
    <lineage>
        <taxon>Eukaryota</taxon>
        <taxon>Fungi</taxon>
        <taxon>Dikarya</taxon>
        <taxon>Ascomycota</taxon>
        <taxon>Pezizomycotina</taxon>
        <taxon>Eurotiomycetes</taxon>
        <taxon>Eurotiomycetidae</taxon>
        <taxon>Eurotiales</taxon>
        <taxon>Aspergillaceae</taxon>
        <taxon>Penicillium</taxon>
    </lineage>
</organism>
<proteinExistence type="predicted"/>
<evidence type="ECO:0000313" key="2">
    <source>
        <dbReference type="Proteomes" id="UP000191612"/>
    </source>
</evidence>
<comment type="caution">
    <text evidence="1">The sequence shown here is derived from an EMBL/GenBank/DDBJ whole genome shotgun (WGS) entry which is preliminary data.</text>
</comment>
<name>A0A1V6R7F1_9EURO</name>
<dbReference type="AlphaFoldDB" id="A0A1V6R7F1"/>
<protein>
    <submittedName>
        <fullName evidence="1">Uncharacterized protein</fullName>
    </submittedName>
</protein>
<evidence type="ECO:0000313" key="1">
    <source>
        <dbReference type="EMBL" id="OQD97132.1"/>
    </source>
</evidence>